<sequence length="281" mass="30361">METNSQTTTPQDQSQVQSQDPTPDQSPDQPQDPASDQSQDQPQDPAGEQGSDTGTDAEKDVEKDKSTITLKYAPTLTVFANEIVSLTLQFSNSFTQFSFNTTFGGRVDSVLGSRTTVDLGLMSDVDANVFNIIQSSGTTRAVNIETKLSVSDLNTITARMDTIANETAAVSAQLDTLEQDLEEIATGSHLASFKSRVSTEQTVLATIRQDVTERKTELEQTLSQTTAALTLTATRMETAQTTANDLLTNCTQTFTTVQENYSLIQETAPTSTKTAPSITYS</sequence>
<accession>A0A9D1TP87</accession>
<dbReference type="AlphaFoldDB" id="A0A9D1TP87"/>
<gene>
    <name evidence="2" type="ORF">H9894_02920</name>
</gene>
<dbReference type="Proteomes" id="UP000886752">
    <property type="component" value="Unassembled WGS sequence"/>
</dbReference>
<name>A0A9D1TP87_9BACT</name>
<evidence type="ECO:0000313" key="3">
    <source>
        <dbReference type="Proteomes" id="UP000886752"/>
    </source>
</evidence>
<dbReference type="EMBL" id="DXHV01000033">
    <property type="protein sequence ID" value="HIW00124.1"/>
    <property type="molecule type" value="Genomic_DNA"/>
</dbReference>
<comment type="caution">
    <text evidence="2">The sequence shown here is derived from an EMBL/GenBank/DDBJ whole genome shotgun (WGS) entry which is preliminary data.</text>
</comment>
<reference evidence="2" key="2">
    <citation type="submission" date="2021-04" db="EMBL/GenBank/DDBJ databases">
        <authorList>
            <person name="Gilroy R."/>
        </authorList>
    </citation>
    <scope>NUCLEOTIDE SEQUENCE</scope>
    <source>
        <strain evidence="2">ChiHecec2B26-446</strain>
    </source>
</reference>
<feature type="compositionally biased region" description="Low complexity" evidence="1">
    <location>
        <begin position="1"/>
        <end position="45"/>
    </location>
</feature>
<evidence type="ECO:0000313" key="2">
    <source>
        <dbReference type="EMBL" id="HIW00124.1"/>
    </source>
</evidence>
<protein>
    <submittedName>
        <fullName evidence="2">Uncharacterized protein</fullName>
    </submittedName>
</protein>
<organism evidence="2 3">
    <name type="scientific">Candidatus Desulfovibrio intestinipullorum</name>
    <dbReference type="NCBI Taxonomy" id="2838536"/>
    <lineage>
        <taxon>Bacteria</taxon>
        <taxon>Pseudomonadati</taxon>
        <taxon>Thermodesulfobacteriota</taxon>
        <taxon>Desulfovibrionia</taxon>
        <taxon>Desulfovibrionales</taxon>
        <taxon>Desulfovibrionaceae</taxon>
        <taxon>Desulfovibrio</taxon>
    </lineage>
</organism>
<feature type="region of interest" description="Disordered" evidence="1">
    <location>
        <begin position="1"/>
        <end position="62"/>
    </location>
</feature>
<evidence type="ECO:0000256" key="1">
    <source>
        <dbReference type="SAM" id="MobiDB-lite"/>
    </source>
</evidence>
<reference evidence="2" key="1">
    <citation type="journal article" date="2021" name="PeerJ">
        <title>Extensive microbial diversity within the chicken gut microbiome revealed by metagenomics and culture.</title>
        <authorList>
            <person name="Gilroy R."/>
            <person name="Ravi A."/>
            <person name="Getino M."/>
            <person name="Pursley I."/>
            <person name="Horton D.L."/>
            <person name="Alikhan N.F."/>
            <person name="Baker D."/>
            <person name="Gharbi K."/>
            <person name="Hall N."/>
            <person name="Watson M."/>
            <person name="Adriaenssens E.M."/>
            <person name="Foster-Nyarko E."/>
            <person name="Jarju S."/>
            <person name="Secka A."/>
            <person name="Antonio M."/>
            <person name="Oren A."/>
            <person name="Chaudhuri R.R."/>
            <person name="La Ragione R."/>
            <person name="Hildebrand F."/>
            <person name="Pallen M.J."/>
        </authorList>
    </citation>
    <scope>NUCLEOTIDE SEQUENCE</scope>
    <source>
        <strain evidence="2">ChiHecec2B26-446</strain>
    </source>
</reference>
<proteinExistence type="predicted"/>